<dbReference type="InterPro" id="IPR012337">
    <property type="entry name" value="RNaseH-like_sf"/>
</dbReference>
<dbReference type="Pfam" id="PF03732">
    <property type="entry name" value="Retrotrans_gag"/>
    <property type="match status" value="1"/>
</dbReference>
<gene>
    <name evidence="5" type="ORF">E6C27_scaffold430G001570</name>
</gene>
<comment type="caution">
    <text evidence="5">The sequence shown here is derived from an EMBL/GenBank/DDBJ whole genome shotgun (WGS) entry which is preliminary data.</text>
</comment>
<name>A0A5A7UYE8_CUCMM</name>
<dbReference type="PROSITE" id="PS50994">
    <property type="entry name" value="INTEGRASE"/>
    <property type="match status" value="1"/>
</dbReference>
<reference evidence="5 6" key="1">
    <citation type="submission" date="2019-08" db="EMBL/GenBank/DDBJ databases">
        <title>Draft genome sequences of two oriental melons (Cucumis melo L. var makuwa).</title>
        <authorList>
            <person name="Kwon S.-Y."/>
        </authorList>
    </citation>
    <scope>NUCLEOTIDE SEQUENCE [LARGE SCALE GENOMIC DNA]</scope>
    <source>
        <strain evidence="6">cv. SW 3</strain>
        <tissue evidence="5">Leaf</tissue>
    </source>
</reference>
<dbReference type="InterPro" id="IPR001584">
    <property type="entry name" value="Integrase_cat-core"/>
</dbReference>
<keyword evidence="1" id="KW-0479">Metal-binding</keyword>
<evidence type="ECO:0000259" key="4">
    <source>
        <dbReference type="PROSITE" id="PS50994"/>
    </source>
</evidence>
<dbReference type="PANTHER" id="PTHR42648">
    <property type="entry name" value="TRANSPOSASE, PUTATIVE-RELATED"/>
    <property type="match status" value="1"/>
</dbReference>
<feature type="region of interest" description="Disordered" evidence="3">
    <location>
        <begin position="118"/>
        <end position="143"/>
    </location>
</feature>
<feature type="region of interest" description="Disordered" evidence="3">
    <location>
        <begin position="1244"/>
        <end position="1288"/>
    </location>
</feature>
<protein>
    <submittedName>
        <fullName evidence="5">Gag/pol protein</fullName>
    </submittedName>
</protein>
<dbReference type="InterPro" id="IPR025724">
    <property type="entry name" value="GAG-pre-integrase_dom"/>
</dbReference>
<dbReference type="GO" id="GO:0015074">
    <property type="term" value="P:DNA integration"/>
    <property type="evidence" value="ECO:0007669"/>
    <property type="project" value="InterPro"/>
</dbReference>
<evidence type="ECO:0000313" key="5">
    <source>
        <dbReference type="EMBL" id="KAA0059226.1"/>
    </source>
</evidence>
<dbReference type="SUPFAM" id="SSF56672">
    <property type="entry name" value="DNA/RNA polymerases"/>
    <property type="match status" value="1"/>
</dbReference>
<dbReference type="OrthoDB" id="1000653at2759"/>
<dbReference type="Pfam" id="PF13976">
    <property type="entry name" value="gag_pre-integrs"/>
    <property type="match status" value="1"/>
</dbReference>
<feature type="compositionally biased region" description="Polar residues" evidence="3">
    <location>
        <begin position="1244"/>
        <end position="1255"/>
    </location>
</feature>
<dbReference type="GO" id="GO:0003676">
    <property type="term" value="F:nucleic acid binding"/>
    <property type="evidence" value="ECO:0007669"/>
    <property type="project" value="InterPro"/>
</dbReference>
<evidence type="ECO:0000256" key="1">
    <source>
        <dbReference type="ARBA" id="ARBA00022723"/>
    </source>
</evidence>
<dbReference type="InterPro" id="IPR036397">
    <property type="entry name" value="RNaseH_sf"/>
</dbReference>
<dbReference type="InterPro" id="IPR005162">
    <property type="entry name" value="Retrotrans_gag_dom"/>
</dbReference>
<dbReference type="GO" id="GO:0046872">
    <property type="term" value="F:metal ion binding"/>
    <property type="evidence" value="ECO:0007669"/>
    <property type="project" value="UniProtKB-KW"/>
</dbReference>
<feature type="compositionally biased region" description="Polar residues" evidence="3">
    <location>
        <begin position="1276"/>
        <end position="1288"/>
    </location>
</feature>
<keyword evidence="2" id="KW-0378">Hydrolase</keyword>
<dbReference type="Pfam" id="PF00665">
    <property type="entry name" value="rve"/>
    <property type="match status" value="1"/>
</dbReference>
<dbReference type="Pfam" id="PF07727">
    <property type="entry name" value="RVT_2"/>
    <property type="match status" value="1"/>
</dbReference>
<dbReference type="InterPro" id="IPR057670">
    <property type="entry name" value="SH3_retrovirus"/>
</dbReference>
<dbReference type="PANTHER" id="PTHR42648:SF27">
    <property type="entry name" value="RNA-DIRECTED DNA POLYMERASE"/>
    <property type="match status" value="1"/>
</dbReference>
<dbReference type="Proteomes" id="UP000321393">
    <property type="component" value="Unassembled WGS sequence"/>
</dbReference>
<feature type="compositionally biased region" description="Polar residues" evidence="3">
    <location>
        <begin position="541"/>
        <end position="553"/>
    </location>
</feature>
<sequence length="1410" mass="160671">MSSSIIALLKKDQLTGENYATWKSKLNMILVIVDLSFVLMEECPPFPTKHASQSVRDAYDRWTKANDKARLHILASMSDILSKKHEIMVTARQIMDSLREMFGQPSIQIKQEANVAHSKRRFVPSPSGSEKIQKRKEGKGKGPTIAVEDKGKAKVAIKRKCFHCNVDEHWKTNCPKYLVKKKEKEGATNHVCSSLQETSSFKQLEDSEMTLKVGTGDVISARAVGDAKLGHINLDRIGRLVKNGLLNKLKDVSLPPCESCLEGKMTKRPFTGKGYRAKEPLELIHSDLCGPMNVKARGGFEYFISFIDDYSRYGYLYLMEHKSEALEKFKEYKTEVENLLSKKIKILRSDRGGEYMDLRFQDYMIEHGIQSQLSAPGTPQQNGVSERRNRTLLDMVRSMMSYAQLPSSFWGYAVETAVHILNNVPSKSVSETPFELWRGRKPSLSHFRIWGCPAHVLVTNPKKLEPRSRLCQFVGYPKETRGGLFFDPQENRVFVSTNATFLEEDHMRNHKPRSKLVLSEATDESTRVVDEVGPSSRVDETTTSGQSHPSQSLRMPRRSGRVVSQPNRYLGLTETQVVIPDDGVEDPLSYKQAMNDVDKDQWVKAMDLEMESMYFNSVWELVDLPEGVKPIGCKWIYKRKRDSAGKVQTFKARLVAKGYTQREGVDYEETFSPVAMLKSIRILLSIATFYDYEIWQMDVKTAFLNGNLEESIFMSQPEGFITQGQEQKVCKLNRSIYGLKQASRSWNIRFDTAIKSYGFDQNVDEPCVYKKINKGKVAFLVLYVDDILLIGNDVGYLTDVKAWLAAQFQMKDLGEAQYVLGIQIIRDRKNKTLALSQATYIDKLLVRYSMQNSKKGLLPFRHGVHLSKEQSPKTPQEVEDMRRIPYASAVGSLMYAMLCTRPDICYAVGIVSRYQSNPGLDHWTAVKIVLKYLRRTRDYMLVYGAKDLILTGYTDSDFQTDKDSRKSTSGSVFTLNGGAVVWRSIKQGCIADSTMEAEYVAACEAAKEAVWLRKFLHDLEVVPNMNLPITLYCDNSGAVANSKEPRSHKRGKHIERKYHLIREIVQRGDVIVTKIASEHNIADPFTKTLTAKVFEGHLESLGLRDMYIRLPTQYSYHFGDNTEWRAGNIITQDGIHSFPPLGIKILEPKAFNGNRDAKELEIFILNMEQYFKASGTNSEETKVTLASMHLSDDAKLWWRSKVNDIQNGRCTIDMWEDLKKELRTQFFLENVKLIERLFDHDNNQGSQKKNVTALNPRNRISMPSPVRNFTNDKKPQISSSKIPQGAHPTNSNLTKPIFCFLCKGPLQAETEVEREDEGDTPRISTTHNFIFEQEACRLEFKIEKDICKMKAVNSKALPIVGYVDIMSPELPKTLPPRRGIDHEIELVPRTKPPAKNAYWMALLELTELRK</sequence>
<dbReference type="Pfam" id="PF25597">
    <property type="entry name" value="SH3_retrovirus"/>
    <property type="match status" value="1"/>
</dbReference>
<evidence type="ECO:0000256" key="3">
    <source>
        <dbReference type="SAM" id="MobiDB-lite"/>
    </source>
</evidence>
<organism evidence="5 6">
    <name type="scientific">Cucumis melo var. makuwa</name>
    <name type="common">Oriental melon</name>
    <dbReference type="NCBI Taxonomy" id="1194695"/>
    <lineage>
        <taxon>Eukaryota</taxon>
        <taxon>Viridiplantae</taxon>
        <taxon>Streptophyta</taxon>
        <taxon>Embryophyta</taxon>
        <taxon>Tracheophyta</taxon>
        <taxon>Spermatophyta</taxon>
        <taxon>Magnoliopsida</taxon>
        <taxon>eudicotyledons</taxon>
        <taxon>Gunneridae</taxon>
        <taxon>Pentapetalae</taxon>
        <taxon>rosids</taxon>
        <taxon>fabids</taxon>
        <taxon>Cucurbitales</taxon>
        <taxon>Cucurbitaceae</taxon>
        <taxon>Benincaseae</taxon>
        <taxon>Cucumis</taxon>
    </lineage>
</organism>
<dbReference type="InterPro" id="IPR039537">
    <property type="entry name" value="Retrotran_Ty1/copia-like"/>
</dbReference>
<dbReference type="Gene3D" id="3.30.420.10">
    <property type="entry name" value="Ribonuclease H-like superfamily/Ribonuclease H"/>
    <property type="match status" value="1"/>
</dbReference>
<dbReference type="CDD" id="cd09272">
    <property type="entry name" value="RNase_HI_RT_Ty1"/>
    <property type="match status" value="1"/>
</dbReference>
<proteinExistence type="predicted"/>
<dbReference type="GO" id="GO:0016787">
    <property type="term" value="F:hydrolase activity"/>
    <property type="evidence" value="ECO:0007669"/>
    <property type="project" value="UniProtKB-KW"/>
</dbReference>
<dbReference type="SUPFAM" id="SSF53098">
    <property type="entry name" value="Ribonuclease H-like"/>
    <property type="match status" value="1"/>
</dbReference>
<dbReference type="InterPro" id="IPR043502">
    <property type="entry name" value="DNA/RNA_pol_sf"/>
</dbReference>
<evidence type="ECO:0000256" key="2">
    <source>
        <dbReference type="ARBA" id="ARBA00022801"/>
    </source>
</evidence>
<dbReference type="InterPro" id="IPR013103">
    <property type="entry name" value="RVT_2"/>
</dbReference>
<accession>A0A5A7UYE8</accession>
<dbReference type="EMBL" id="SSTE01006526">
    <property type="protein sequence ID" value="KAA0059226.1"/>
    <property type="molecule type" value="Genomic_DNA"/>
</dbReference>
<feature type="domain" description="Integrase catalytic" evidence="4">
    <location>
        <begin position="276"/>
        <end position="441"/>
    </location>
</feature>
<feature type="region of interest" description="Disordered" evidence="3">
    <location>
        <begin position="519"/>
        <end position="560"/>
    </location>
</feature>
<evidence type="ECO:0000313" key="6">
    <source>
        <dbReference type="Proteomes" id="UP000321393"/>
    </source>
</evidence>